<name>A0A318UF53_9SPHI</name>
<keyword evidence="5" id="KW-0997">Cell inner membrane</keyword>
<dbReference type="NCBIfam" id="TIGR01352">
    <property type="entry name" value="tonB_Cterm"/>
    <property type="match status" value="1"/>
</dbReference>
<keyword evidence="7" id="KW-0653">Protein transport</keyword>
<dbReference type="InterPro" id="IPR006260">
    <property type="entry name" value="TonB/TolA_C"/>
</dbReference>
<keyword evidence="9" id="KW-0472">Membrane</keyword>
<dbReference type="PANTHER" id="PTHR33446">
    <property type="entry name" value="PROTEIN TONB-RELATED"/>
    <property type="match status" value="1"/>
</dbReference>
<organism evidence="11 12">
    <name type="scientific">Pedobacter nutrimenti</name>
    <dbReference type="NCBI Taxonomy" id="1241337"/>
    <lineage>
        <taxon>Bacteria</taxon>
        <taxon>Pseudomonadati</taxon>
        <taxon>Bacteroidota</taxon>
        <taxon>Sphingobacteriia</taxon>
        <taxon>Sphingobacteriales</taxon>
        <taxon>Sphingobacteriaceae</taxon>
        <taxon>Pedobacter</taxon>
    </lineage>
</organism>
<keyword evidence="3" id="KW-0813">Transport</keyword>
<keyword evidence="4" id="KW-1003">Cell membrane</keyword>
<evidence type="ECO:0000256" key="9">
    <source>
        <dbReference type="ARBA" id="ARBA00023136"/>
    </source>
</evidence>
<dbReference type="Proteomes" id="UP000248198">
    <property type="component" value="Unassembled WGS sequence"/>
</dbReference>
<feature type="domain" description="TonB C-terminal" evidence="10">
    <location>
        <begin position="168"/>
        <end position="259"/>
    </location>
</feature>
<dbReference type="SUPFAM" id="SSF74653">
    <property type="entry name" value="TolA/TonB C-terminal domain"/>
    <property type="match status" value="1"/>
</dbReference>
<gene>
    <name evidence="11" type="ORF">B0O44_104281</name>
</gene>
<evidence type="ECO:0000259" key="10">
    <source>
        <dbReference type="PROSITE" id="PS52015"/>
    </source>
</evidence>
<dbReference type="GO" id="GO:0055085">
    <property type="term" value="P:transmembrane transport"/>
    <property type="evidence" value="ECO:0007669"/>
    <property type="project" value="InterPro"/>
</dbReference>
<dbReference type="EMBL" id="QKLU01000004">
    <property type="protein sequence ID" value="PYF74110.1"/>
    <property type="molecule type" value="Genomic_DNA"/>
</dbReference>
<evidence type="ECO:0000256" key="6">
    <source>
        <dbReference type="ARBA" id="ARBA00022692"/>
    </source>
</evidence>
<reference evidence="11 12" key="1">
    <citation type="submission" date="2018-06" db="EMBL/GenBank/DDBJ databases">
        <title>Genomic Encyclopedia of Archaeal and Bacterial Type Strains, Phase II (KMG-II): from individual species to whole genera.</title>
        <authorList>
            <person name="Goeker M."/>
        </authorList>
    </citation>
    <scope>NUCLEOTIDE SEQUENCE [LARGE SCALE GENOMIC DNA]</scope>
    <source>
        <strain evidence="11 12">DSM 27372</strain>
    </source>
</reference>
<evidence type="ECO:0000256" key="4">
    <source>
        <dbReference type="ARBA" id="ARBA00022475"/>
    </source>
</evidence>
<evidence type="ECO:0000256" key="7">
    <source>
        <dbReference type="ARBA" id="ARBA00022927"/>
    </source>
</evidence>
<evidence type="ECO:0000313" key="12">
    <source>
        <dbReference type="Proteomes" id="UP000248198"/>
    </source>
</evidence>
<dbReference type="GO" id="GO:0031992">
    <property type="term" value="F:energy transducer activity"/>
    <property type="evidence" value="ECO:0007669"/>
    <property type="project" value="TreeGrafter"/>
</dbReference>
<dbReference type="InterPro" id="IPR051045">
    <property type="entry name" value="TonB-dependent_transducer"/>
</dbReference>
<dbReference type="GO" id="GO:0098797">
    <property type="term" value="C:plasma membrane protein complex"/>
    <property type="evidence" value="ECO:0007669"/>
    <property type="project" value="TreeGrafter"/>
</dbReference>
<dbReference type="OrthoDB" id="1112758at2"/>
<evidence type="ECO:0000313" key="11">
    <source>
        <dbReference type="EMBL" id="PYF74110.1"/>
    </source>
</evidence>
<proteinExistence type="inferred from homology"/>
<dbReference type="Pfam" id="PF03544">
    <property type="entry name" value="TonB_C"/>
    <property type="match status" value="1"/>
</dbReference>
<keyword evidence="8" id="KW-1133">Transmembrane helix</keyword>
<dbReference type="Gene3D" id="3.30.1150.10">
    <property type="match status" value="1"/>
</dbReference>
<keyword evidence="12" id="KW-1185">Reference proteome</keyword>
<dbReference type="GO" id="GO:0015031">
    <property type="term" value="P:protein transport"/>
    <property type="evidence" value="ECO:0007669"/>
    <property type="project" value="UniProtKB-KW"/>
</dbReference>
<comment type="caution">
    <text evidence="11">The sequence shown here is derived from an EMBL/GenBank/DDBJ whole genome shotgun (WGS) entry which is preliminary data.</text>
</comment>
<evidence type="ECO:0000256" key="3">
    <source>
        <dbReference type="ARBA" id="ARBA00022448"/>
    </source>
</evidence>
<evidence type="ECO:0000256" key="1">
    <source>
        <dbReference type="ARBA" id="ARBA00004383"/>
    </source>
</evidence>
<dbReference type="PROSITE" id="PS52015">
    <property type="entry name" value="TONB_CTD"/>
    <property type="match status" value="1"/>
</dbReference>
<evidence type="ECO:0000256" key="2">
    <source>
        <dbReference type="ARBA" id="ARBA00006555"/>
    </source>
</evidence>
<comment type="subcellular location">
    <subcellularLocation>
        <location evidence="1">Cell inner membrane</location>
        <topology evidence="1">Single-pass membrane protein</topology>
        <orientation evidence="1">Periplasmic side</orientation>
    </subcellularLocation>
</comment>
<comment type="similarity">
    <text evidence="2">Belongs to the TonB family.</text>
</comment>
<dbReference type="AlphaFoldDB" id="A0A318UF53"/>
<dbReference type="InterPro" id="IPR037682">
    <property type="entry name" value="TonB_C"/>
</dbReference>
<keyword evidence="6" id="KW-0812">Transmembrane</keyword>
<dbReference type="PANTHER" id="PTHR33446:SF2">
    <property type="entry name" value="PROTEIN TONB"/>
    <property type="match status" value="1"/>
</dbReference>
<accession>A0A318UF53</accession>
<sequence length="259" mass="28384">MDLSVFRHQVIMTKAFTTIVLLILSFHVQAQKLPSKIIRMDTINVRGKIIAIDGSNVYGIVIQSRTPHKKYNGFKETAGTDSSGNFMFNGLKPIDTLSFRYAGVDYTFINKGSRYITIKVSSGALTVPGANKPQVTAKRSHKKKEVSFSVIDNYNCNFSILANAGFPSGIKSYAERINQNLVYPPAAIKNNIEGTVTVEFSVERNGDVVRPKIINGLGYGCDEAAINAILKGPRCSPGVANGRPIALTYQIDVTFKLED</sequence>
<protein>
    <submittedName>
        <fullName evidence="11">TonB family protein</fullName>
    </submittedName>
</protein>
<evidence type="ECO:0000256" key="5">
    <source>
        <dbReference type="ARBA" id="ARBA00022519"/>
    </source>
</evidence>
<evidence type="ECO:0000256" key="8">
    <source>
        <dbReference type="ARBA" id="ARBA00022989"/>
    </source>
</evidence>